<evidence type="ECO:0000256" key="6">
    <source>
        <dbReference type="ARBA" id="ARBA00023136"/>
    </source>
</evidence>
<keyword evidence="4 7" id="KW-0812">Transmembrane</keyword>
<evidence type="ECO:0000256" key="5">
    <source>
        <dbReference type="ARBA" id="ARBA00022989"/>
    </source>
</evidence>
<proteinExistence type="inferred from homology"/>
<evidence type="ECO:0000256" key="2">
    <source>
        <dbReference type="ARBA" id="ARBA00005811"/>
    </source>
</evidence>
<protein>
    <submittedName>
        <fullName evidence="10">Biopolymer transport protein ExbD</fullName>
    </submittedName>
</protein>
<keyword evidence="6 9" id="KW-0472">Membrane</keyword>
<comment type="subcellular location">
    <subcellularLocation>
        <location evidence="1">Cell membrane</location>
        <topology evidence="1">Single-pass membrane protein</topology>
    </subcellularLocation>
    <subcellularLocation>
        <location evidence="7">Cell membrane</location>
        <topology evidence="7">Single-pass type II membrane protein</topology>
    </subcellularLocation>
</comment>
<evidence type="ECO:0000256" key="3">
    <source>
        <dbReference type="ARBA" id="ARBA00022475"/>
    </source>
</evidence>
<dbReference type="EMBL" id="FPCJ01000001">
    <property type="protein sequence ID" value="SFV33320.1"/>
    <property type="molecule type" value="Genomic_DNA"/>
</dbReference>
<feature type="transmembrane region" description="Helical" evidence="9">
    <location>
        <begin position="28"/>
        <end position="48"/>
    </location>
</feature>
<keyword evidence="11" id="KW-1185">Reference proteome</keyword>
<dbReference type="AlphaFoldDB" id="A0A1I7NFA8"/>
<name>A0A1I7NFA8_9BACT</name>
<gene>
    <name evidence="10" type="ORF">SAMN05660895_1636</name>
</gene>
<dbReference type="RefSeq" id="WP_092459677.1">
    <property type="nucleotide sequence ID" value="NZ_FPCJ01000001.1"/>
</dbReference>
<feature type="compositionally biased region" description="Basic and acidic residues" evidence="8">
    <location>
        <begin position="1"/>
        <end position="11"/>
    </location>
</feature>
<evidence type="ECO:0000256" key="7">
    <source>
        <dbReference type="RuleBase" id="RU003879"/>
    </source>
</evidence>
<evidence type="ECO:0000313" key="10">
    <source>
        <dbReference type="EMBL" id="SFV33320.1"/>
    </source>
</evidence>
<dbReference type="GO" id="GO:0022857">
    <property type="term" value="F:transmembrane transporter activity"/>
    <property type="evidence" value="ECO:0007669"/>
    <property type="project" value="InterPro"/>
</dbReference>
<evidence type="ECO:0000256" key="1">
    <source>
        <dbReference type="ARBA" id="ARBA00004162"/>
    </source>
</evidence>
<dbReference type="Proteomes" id="UP000199537">
    <property type="component" value="Unassembled WGS sequence"/>
</dbReference>
<accession>A0A1I7NFA8</accession>
<evidence type="ECO:0000256" key="9">
    <source>
        <dbReference type="SAM" id="Phobius"/>
    </source>
</evidence>
<dbReference type="PANTHER" id="PTHR30558:SF3">
    <property type="entry name" value="BIOPOLYMER TRANSPORT PROTEIN EXBD-RELATED"/>
    <property type="match status" value="1"/>
</dbReference>
<comment type="similarity">
    <text evidence="2 7">Belongs to the ExbD/TolR family.</text>
</comment>
<dbReference type="GO" id="GO:0005886">
    <property type="term" value="C:plasma membrane"/>
    <property type="evidence" value="ECO:0007669"/>
    <property type="project" value="UniProtKB-SubCell"/>
</dbReference>
<keyword evidence="7" id="KW-0653">Protein transport</keyword>
<evidence type="ECO:0000256" key="8">
    <source>
        <dbReference type="SAM" id="MobiDB-lite"/>
    </source>
</evidence>
<dbReference type="GO" id="GO:0015031">
    <property type="term" value="P:protein transport"/>
    <property type="evidence" value="ECO:0007669"/>
    <property type="project" value="UniProtKB-KW"/>
</dbReference>
<dbReference type="OrthoDB" id="952702at2"/>
<reference evidence="11" key="1">
    <citation type="submission" date="2016-10" db="EMBL/GenBank/DDBJ databases">
        <authorList>
            <person name="Varghese N."/>
            <person name="Submissions S."/>
        </authorList>
    </citation>
    <scope>NUCLEOTIDE SEQUENCE [LARGE SCALE GENOMIC DNA]</scope>
    <source>
        <strain evidence="11">DSM 14807</strain>
    </source>
</reference>
<keyword evidence="7" id="KW-0813">Transport</keyword>
<keyword evidence="3" id="KW-1003">Cell membrane</keyword>
<dbReference type="InterPro" id="IPR003400">
    <property type="entry name" value="ExbD"/>
</dbReference>
<dbReference type="Pfam" id="PF02472">
    <property type="entry name" value="ExbD"/>
    <property type="match status" value="1"/>
</dbReference>
<sequence length="193" mass="21884">MADVEMKEPGGGRHQGTKSKKLSTRIDMTPMVDVAFLLITFFMLTTTLQKPKTMNLYLPEDVKNPEEQNKVKESQALTIILGKDHQVYYYYGTGQEPNERMYKTTFANKGGIRDVIINKWDNVIKNSGGRDSLVAIIKPMNDADYEDVVNILDEMNINGVQKYALVDSIYDFEKNLMKEADDHPVADPTLNGQ</sequence>
<feature type="region of interest" description="Disordered" evidence="8">
    <location>
        <begin position="1"/>
        <end position="22"/>
    </location>
</feature>
<dbReference type="STRING" id="1393122.SAMN05660895_1636"/>
<evidence type="ECO:0000256" key="4">
    <source>
        <dbReference type="ARBA" id="ARBA00022692"/>
    </source>
</evidence>
<evidence type="ECO:0000313" key="11">
    <source>
        <dbReference type="Proteomes" id="UP000199537"/>
    </source>
</evidence>
<organism evidence="10 11">
    <name type="scientific">Thermoflavifilum thermophilum</name>
    <dbReference type="NCBI Taxonomy" id="1393122"/>
    <lineage>
        <taxon>Bacteria</taxon>
        <taxon>Pseudomonadati</taxon>
        <taxon>Bacteroidota</taxon>
        <taxon>Chitinophagia</taxon>
        <taxon>Chitinophagales</taxon>
        <taxon>Chitinophagaceae</taxon>
        <taxon>Thermoflavifilum</taxon>
    </lineage>
</organism>
<keyword evidence="5 9" id="KW-1133">Transmembrane helix</keyword>
<dbReference type="PANTHER" id="PTHR30558">
    <property type="entry name" value="EXBD MEMBRANE COMPONENT OF PMF-DRIVEN MACROMOLECULE IMPORT SYSTEM"/>
    <property type="match status" value="1"/>
</dbReference>